<evidence type="ECO:0000313" key="8">
    <source>
        <dbReference type="EMBL" id="GCC39668.1"/>
    </source>
</evidence>
<dbReference type="InterPro" id="IPR015433">
    <property type="entry name" value="PI3/4_kinase"/>
</dbReference>
<dbReference type="OrthoDB" id="67688at2759"/>
<dbReference type="PROSITE" id="PS51546">
    <property type="entry name" value="PI3K_RBD"/>
    <property type="match status" value="1"/>
</dbReference>
<evidence type="ECO:0000259" key="6">
    <source>
        <dbReference type="PROSITE" id="PS51546"/>
    </source>
</evidence>
<dbReference type="PROSITE" id="PS51547">
    <property type="entry name" value="C2_PI3K"/>
    <property type="match status" value="1"/>
</dbReference>
<evidence type="ECO:0000256" key="2">
    <source>
        <dbReference type="ARBA" id="ARBA00022840"/>
    </source>
</evidence>
<feature type="region of interest" description="Disordered" evidence="4">
    <location>
        <begin position="1"/>
        <end position="21"/>
    </location>
</feature>
<comment type="similarity">
    <text evidence="3">Belongs to the PI3/PI4-kinase family.</text>
</comment>
<dbReference type="InterPro" id="IPR016024">
    <property type="entry name" value="ARM-type_fold"/>
</dbReference>
<dbReference type="SUPFAM" id="SSF49562">
    <property type="entry name" value="C2 domain (Calcium/lipid-binding domain, CaLB)"/>
    <property type="match status" value="1"/>
</dbReference>
<dbReference type="GO" id="GO:0005943">
    <property type="term" value="C:phosphatidylinositol 3-kinase complex, class IA"/>
    <property type="evidence" value="ECO:0007669"/>
    <property type="project" value="TreeGrafter"/>
</dbReference>
<organism evidence="8 9">
    <name type="scientific">Chiloscyllium punctatum</name>
    <name type="common">Brownbanded bambooshark</name>
    <name type="synonym">Hemiscyllium punctatum</name>
    <dbReference type="NCBI Taxonomy" id="137246"/>
    <lineage>
        <taxon>Eukaryota</taxon>
        <taxon>Metazoa</taxon>
        <taxon>Chordata</taxon>
        <taxon>Craniata</taxon>
        <taxon>Vertebrata</taxon>
        <taxon>Chondrichthyes</taxon>
        <taxon>Elasmobranchii</taxon>
        <taxon>Galeomorphii</taxon>
        <taxon>Galeoidea</taxon>
        <taxon>Orectolobiformes</taxon>
        <taxon>Hemiscylliidae</taxon>
        <taxon>Chiloscyllium</taxon>
    </lineage>
</organism>
<sequence length="680" mass="77774">MDPQPAPSLVKKEVGEKEPSADSGMMKFVVVLPTQKADGNGNEVVTVEVSLNSTVRSLWLIIWLRASQESGKPSIYQLSDPESHQLLYKKGASWYEIYDSQQFLHTLDAVKYWRCLGSQKCLLYIKQRPKATREAEIFQKDLAYLIGYDVQSTVAEQRGEVACARRKLTSSRKSEVHNRDRRDYAMEPWLASCPLPKTLQSQISKELVVVISYNTINHKMKVGIYDTAEMVAHLSRQKMAERGSLMQGADHRFVLKVWGREEYITGNWSLIDFTWVRRCIKNKEELRLALVPTPCLTDDEVKIEDWPLVDQYTGLTTTHDQLALRDKDIDEIRMLSLWDCRQRFRVKLVGLDIPVLPSKSLPNIFVEGTVHHATNVLASAHSQPMPLAEEILWNSWLEFDIAVKDLPKGSRLALSVYGLDQESSQNIRDTADAHRGKSKLLYFVNLLLIDHRSLLQQGQHILHMWTYSSREERLVTHEVDKLSSKTNPDIENSAAICILLDSYNYPVVLPSGMGSWSSRVDQSEEEEVAVRQEVVQEVSRCSLSGSQKDLLKRFTEECAQYSLSLPTFLSTVQWGDLKAVEEVHWLFDHWNPPELDIAVALELLSINIADEKVRTLSVQRLEQVDNDHLLRYLLQLVQVTLVSLCSGYSREWVWESRKKIKPNDTGAREGHSALHPSIRL</sequence>
<dbReference type="Pfam" id="PF00794">
    <property type="entry name" value="PI3K_rbd"/>
    <property type="match status" value="1"/>
</dbReference>
<dbReference type="SMART" id="SM00144">
    <property type="entry name" value="PI3K_rbd"/>
    <property type="match status" value="1"/>
</dbReference>
<dbReference type="GO" id="GO:0005944">
    <property type="term" value="C:phosphatidylinositol 3-kinase complex, class IB"/>
    <property type="evidence" value="ECO:0007669"/>
    <property type="project" value="TreeGrafter"/>
</dbReference>
<dbReference type="GO" id="GO:0035005">
    <property type="term" value="F:1-phosphatidylinositol-4-phosphate 3-kinase activity"/>
    <property type="evidence" value="ECO:0007669"/>
    <property type="project" value="TreeGrafter"/>
</dbReference>
<keyword evidence="9" id="KW-1185">Reference proteome</keyword>
<keyword evidence="1" id="KW-0547">Nucleotide-binding</keyword>
<dbReference type="SMART" id="SM00142">
    <property type="entry name" value="PI3K_C2"/>
    <property type="match status" value="1"/>
</dbReference>
<dbReference type="STRING" id="137246.A0A401TAI6"/>
<dbReference type="SMART" id="SM00145">
    <property type="entry name" value="PI3Ka"/>
    <property type="match status" value="1"/>
</dbReference>
<proteinExistence type="inferred from homology"/>
<evidence type="ECO:0000259" key="7">
    <source>
        <dbReference type="PROSITE" id="PS51547"/>
    </source>
</evidence>
<dbReference type="PROSITE" id="PS51545">
    <property type="entry name" value="PIK_HELICAL"/>
    <property type="match status" value="1"/>
</dbReference>
<comment type="caution">
    <text evidence="8">The sequence shown here is derived from an EMBL/GenBank/DDBJ whole genome shotgun (WGS) entry which is preliminary data.</text>
</comment>
<dbReference type="InterPro" id="IPR035892">
    <property type="entry name" value="C2_domain_sf"/>
</dbReference>
<dbReference type="Pfam" id="PF19710">
    <property type="entry name" value="PIK3CG_ABD"/>
    <property type="match status" value="1"/>
</dbReference>
<feature type="domain" description="PI3K-RBD" evidence="6">
    <location>
        <begin position="204"/>
        <end position="292"/>
    </location>
</feature>
<dbReference type="InterPro" id="IPR045580">
    <property type="entry name" value="PIK3CG_ABD"/>
</dbReference>
<evidence type="ECO:0000256" key="4">
    <source>
        <dbReference type="SAM" id="MobiDB-lite"/>
    </source>
</evidence>
<dbReference type="AlphaFoldDB" id="A0A401TAI6"/>
<dbReference type="Pfam" id="PF00792">
    <property type="entry name" value="PI3K_C2"/>
    <property type="match status" value="1"/>
</dbReference>
<dbReference type="InterPro" id="IPR002420">
    <property type="entry name" value="PI3K-type_C2_dom"/>
</dbReference>
<evidence type="ECO:0000259" key="5">
    <source>
        <dbReference type="PROSITE" id="PS51545"/>
    </source>
</evidence>
<dbReference type="OMA" id="DYAMEPW"/>
<dbReference type="GO" id="GO:0016477">
    <property type="term" value="P:cell migration"/>
    <property type="evidence" value="ECO:0007669"/>
    <property type="project" value="TreeGrafter"/>
</dbReference>
<dbReference type="InterPro" id="IPR029071">
    <property type="entry name" value="Ubiquitin-like_domsf"/>
</dbReference>
<dbReference type="GO" id="GO:0048015">
    <property type="term" value="P:phosphatidylinositol-mediated signaling"/>
    <property type="evidence" value="ECO:0007669"/>
    <property type="project" value="TreeGrafter"/>
</dbReference>
<protein>
    <submittedName>
        <fullName evidence="8">Uncharacterized protein</fullName>
    </submittedName>
</protein>
<name>A0A401TAI6_CHIPU</name>
<dbReference type="GO" id="GO:0016303">
    <property type="term" value="F:1-phosphatidylinositol-3-kinase activity"/>
    <property type="evidence" value="ECO:0007669"/>
    <property type="project" value="TreeGrafter"/>
</dbReference>
<dbReference type="GO" id="GO:0005737">
    <property type="term" value="C:cytoplasm"/>
    <property type="evidence" value="ECO:0007669"/>
    <property type="project" value="TreeGrafter"/>
</dbReference>
<dbReference type="Pfam" id="PF00613">
    <property type="entry name" value="PI3Ka"/>
    <property type="match status" value="1"/>
</dbReference>
<keyword evidence="2" id="KW-0067">ATP-binding</keyword>
<dbReference type="GO" id="GO:0043491">
    <property type="term" value="P:phosphatidylinositol 3-kinase/protein kinase B signal transduction"/>
    <property type="evidence" value="ECO:0007669"/>
    <property type="project" value="TreeGrafter"/>
</dbReference>
<dbReference type="GO" id="GO:0005524">
    <property type="term" value="F:ATP binding"/>
    <property type="evidence" value="ECO:0007669"/>
    <property type="project" value="UniProtKB-KW"/>
</dbReference>
<feature type="domain" description="C2 PI3K-type" evidence="7">
    <location>
        <begin position="340"/>
        <end position="506"/>
    </location>
</feature>
<evidence type="ECO:0000313" key="9">
    <source>
        <dbReference type="Proteomes" id="UP000287033"/>
    </source>
</evidence>
<dbReference type="InterPro" id="IPR001263">
    <property type="entry name" value="PI3K_accessory_dom"/>
</dbReference>
<evidence type="ECO:0000256" key="3">
    <source>
        <dbReference type="PROSITE-ProRule" id="PRU00880"/>
    </source>
</evidence>
<dbReference type="Proteomes" id="UP000287033">
    <property type="component" value="Unassembled WGS sequence"/>
</dbReference>
<dbReference type="Gene3D" id="2.60.40.150">
    <property type="entry name" value="C2 domain"/>
    <property type="match status" value="1"/>
</dbReference>
<feature type="compositionally biased region" description="Basic and acidic residues" evidence="4">
    <location>
        <begin position="10"/>
        <end position="20"/>
    </location>
</feature>
<dbReference type="GO" id="GO:0005886">
    <property type="term" value="C:plasma membrane"/>
    <property type="evidence" value="ECO:0007669"/>
    <property type="project" value="TreeGrafter"/>
</dbReference>
<dbReference type="Gene3D" id="3.10.20.770">
    <property type="match status" value="1"/>
</dbReference>
<dbReference type="Gene3D" id="1.25.40.70">
    <property type="entry name" value="Phosphatidylinositol 3-kinase, accessory domain (PIK)"/>
    <property type="match status" value="1"/>
</dbReference>
<reference evidence="8 9" key="1">
    <citation type="journal article" date="2018" name="Nat. Ecol. Evol.">
        <title>Shark genomes provide insights into elasmobranch evolution and the origin of vertebrates.</title>
        <authorList>
            <person name="Hara Y"/>
            <person name="Yamaguchi K"/>
            <person name="Onimaru K"/>
            <person name="Kadota M"/>
            <person name="Koyanagi M"/>
            <person name="Keeley SD"/>
            <person name="Tatsumi K"/>
            <person name="Tanaka K"/>
            <person name="Motone F"/>
            <person name="Kageyama Y"/>
            <person name="Nozu R"/>
            <person name="Adachi N"/>
            <person name="Nishimura O"/>
            <person name="Nakagawa R"/>
            <person name="Tanegashima C"/>
            <person name="Kiyatake I"/>
            <person name="Matsumoto R"/>
            <person name="Murakumo K"/>
            <person name="Nishida K"/>
            <person name="Terakita A"/>
            <person name="Kuratani S"/>
            <person name="Sato K"/>
            <person name="Hyodo S Kuraku.S."/>
        </authorList>
    </citation>
    <scope>NUCLEOTIDE SEQUENCE [LARGE SCALE GENOMIC DNA]</scope>
</reference>
<gene>
    <name evidence="8" type="ORF">chiPu_0023631</name>
</gene>
<feature type="domain" description="PIK helical" evidence="5">
    <location>
        <begin position="517"/>
        <end position="680"/>
    </location>
</feature>
<dbReference type="PANTHER" id="PTHR10048:SF99">
    <property type="entry name" value="PHOSPHATIDYLINOSITOL 4,5-BISPHOSPHATE 3-KINASE CATALYTIC SUBUNIT GAMMA ISOFORM"/>
    <property type="match status" value="1"/>
</dbReference>
<dbReference type="InterPro" id="IPR042236">
    <property type="entry name" value="PI3K_accessory_sf"/>
</dbReference>
<dbReference type="SUPFAM" id="SSF48371">
    <property type="entry name" value="ARM repeat"/>
    <property type="match status" value="1"/>
</dbReference>
<dbReference type="SUPFAM" id="SSF54236">
    <property type="entry name" value="Ubiquitin-like"/>
    <property type="match status" value="1"/>
</dbReference>
<evidence type="ECO:0000256" key="1">
    <source>
        <dbReference type="ARBA" id="ARBA00022741"/>
    </source>
</evidence>
<dbReference type="InterPro" id="IPR000341">
    <property type="entry name" value="PI3K_Ras-bd_dom"/>
</dbReference>
<accession>A0A401TAI6</accession>
<dbReference type="PANTHER" id="PTHR10048">
    <property type="entry name" value="PHOSPHATIDYLINOSITOL KINASE"/>
    <property type="match status" value="1"/>
</dbReference>
<dbReference type="EMBL" id="BEZZ01024197">
    <property type="protein sequence ID" value="GCC39668.1"/>
    <property type="molecule type" value="Genomic_DNA"/>
</dbReference>